<dbReference type="InterPro" id="IPR036457">
    <property type="entry name" value="PPM-type-like_dom_sf"/>
</dbReference>
<dbReference type="GO" id="GO:0000160">
    <property type="term" value="P:phosphorelay signal transduction system"/>
    <property type="evidence" value="ECO:0007669"/>
    <property type="project" value="InterPro"/>
</dbReference>
<dbReference type="SUPFAM" id="SSF81606">
    <property type="entry name" value="PP2C-like"/>
    <property type="match status" value="1"/>
</dbReference>
<dbReference type="SMART" id="SM00331">
    <property type="entry name" value="PP2C_SIG"/>
    <property type="match status" value="1"/>
</dbReference>
<dbReference type="InterPro" id="IPR011006">
    <property type="entry name" value="CheY-like_superfamily"/>
</dbReference>
<dbReference type="Proteomes" id="UP001221302">
    <property type="component" value="Unassembled WGS sequence"/>
</dbReference>
<dbReference type="Pfam" id="PF07228">
    <property type="entry name" value="SpoIIE"/>
    <property type="match status" value="1"/>
</dbReference>
<dbReference type="GO" id="GO:0016791">
    <property type="term" value="F:phosphatase activity"/>
    <property type="evidence" value="ECO:0007669"/>
    <property type="project" value="TreeGrafter"/>
</dbReference>
<protein>
    <submittedName>
        <fullName evidence="4">SpoIIE family protein phosphatase</fullName>
    </submittedName>
</protein>
<proteinExistence type="predicted"/>
<evidence type="ECO:0000259" key="3">
    <source>
        <dbReference type="PROSITE" id="PS50110"/>
    </source>
</evidence>
<evidence type="ECO:0000313" key="5">
    <source>
        <dbReference type="Proteomes" id="UP001221302"/>
    </source>
</evidence>
<gene>
    <name evidence="4" type="ORF">P0M35_07615</name>
</gene>
<accession>A0AAE3P092</accession>
<keyword evidence="5" id="KW-1185">Reference proteome</keyword>
<dbReference type="CDD" id="cd17574">
    <property type="entry name" value="REC_OmpR"/>
    <property type="match status" value="1"/>
</dbReference>
<dbReference type="InterPro" id="IPR001789">
    <property type="entry name" value="Sig_transdc_resp-reg_receiver"/>
</dbReference>
<dbReference type="InterPro" id="IPR052016">
    <property type="entry name" value="Bact_Sigma-Reg"/>
</dbReference>
<dbReference type="Gene3D" id="3.40.50.2300">
    <property type="match status" value="1"/>
</dbReference>
<sequence length="378" mass="42765">MAEIKANKILLVEDEFNIAKLFVYNLTKAGYECEVASNGREGYEKTISYRPDLIISDVMMPEVDGYEFRKMLLQNDELKKIPFVFLTAKGEEDDILQGYDLEIEDYILKTSSPKIVLAKVSAILKTLEKERSKVVDEVSKAADSMGVKVVPEEFPVFEGFEIKHWHQPHKNVPGGDFIDYIKIDNDNIVVVLGDTMGKRWGAWYFAVAYAGYVRSATRFVLEATKDYKPSIILQKVNESVFKDERISDVFITLSIVIINKTDKTARYSGAGDLPLFLKTEKEVTPFLSNGLLLGFSESGEYQDHELKLESGNEIFLVTDGITEARNSNGEMFREEGFIDFLKSVPSNIDTLEALKLKMEEFTAGNYDDDVSVINIKVL</sequence>
<evidence type="ECO:0000256" key="2">
    <source>
        <dbReference type="PROSITE-ProRule" id="PRU00169"/>
    </source>
</evidence>
<feature type="modified residue" description="4-aspartylphosphate" evidence="2">
    <location>
        <position position="57"/>
    </location>
</feature>
<evidence type="ECO:0000313" key="4">
    <source>
        <dbReference type="EMBL" id="MDF1612014.1"/>
    </source>
</evidence>
<dbReference type="Gene3D" id="3.60.40.10">
    <property type="entry name" value="PPM-type phosphatase domain"/>
    <property type="match status" value="1"/>
</dbReference>
<dbReference type="EMBL" id="JARGDL010000009">
    <property type="protein sequence ID" value="MDF1612014.1"/>
    <property type="molecule type" value="Genomic_DNA"/>
</dbReference>
<feature type="domain" description="Response regulatory" evidence="3">
    <location>
        <begin position="8"/>
        <end position="124"/>
    </location>
</feature>
<reference evidence="4" key="1">
    <citation type="submission" date="2023-03" db="EMBL/GenBank/DDBJ databases">
        <title>Stygiobacter electus gen. nov., sp. nov., facultatively anaerobic thermotolerant bacterium of the class Ignavibacteria from a well of Yessentuki mineral water deposit.</title>
        <authorList>
            <person name="Podosokorskaya O.A."/>
            <person name="Elcheninov A.G."/>
            <person name="Petrova N.F."/>
            <person name="Zavarzina D.G."/>
            <person name="Kublanov I.V."/>
            <person name="Merkel A.Y."/>
        </authorList>
    </citation>
    <scope>NUCLEOTIDE SEQUENCE</scope>
    <source>
        <strain evidence="4">09-Me</strain>
    </source>
</reference>
<dbReference type="PANTHER" id="PTHR43156:SF2">
    <property type="entry name" value="STAGE II SPORULATION PROTEIN E"/>
    <property type="match status" value="1"/>
</dbReference>
<comment type="caution">
    <text evidence="4">The sequence shown here is derived from an EMBL/GenBank/DDBJ whole genome shotgun (WGS) entry which is preliminary data.</text>
</comment>
<name>A0AAE3P092_9BACT</name>
<keyword evidence="1" id="KW-0378">Hydrolase</keyword>
<dbReference type="RefSeq" id="WP_321535782.1">
    <property type="nucleotide sequence ID" value="NZ_JARGDL010000009.1"/>
</dbReference>
<dbReference type="InterPro" id="IPR001932">
    <property type="entry name" value="PPM-type_phosphatase-like_dom"/>
</dbReference>
<dbReference type="PANTHER" id="PTHR43156">
    <property type="entry name" value="STAGE II SPORULATION PROTEIN E-RELATED"/>
    <property type="match status" value="1"/>
</dbReference>
<dbReference type="SMART" id="SM00448">
    <property type="entry name" value="REC"/>
    <property type="match status" value="1"/>
</dbReference>
<dbReference type="AlphaFoldDB" id="A0AAE3P092"/>
<dbReference type="PROSITE" id="PS50110">
    <property type="entry name" value="RESPONSE_REGULATORY"/>
    <property type="match status" value="1"/>
</dbReference>
<dbReference type="Pfam" id="PF00072">
    <property type="entry name" value="Response_reg"/>
    <property type="match status" value="1"/>
</dbReference>
<dbReference type="SUPFAM" id="SSF52172">
    <property type="entry name" value="CheY-like"/>
    <property type="match status" value="1"/>
</dbReference>
<organism evidence="4 5">
    <name type="scientific">Stygiobacter electus</name>
    <dbReference type="NCBI Taxonomy" id="3032292"/>
    <lineage>
        <taxon>Bacteria</taxon>
        <taxon>Pseudomonadati</taxon>
        <taxon>Ignavibacteriota</taxon>
        <taxon>Ignavibacteria</taxon>
        <taxon>Ignavibacteriales</taxon>
        <taxon>Melioribacteraceae</taxon>
        <taxon>Stygiobacter</taxon>
    </lineage>
</organism>
<keyword evidence="2" id="KW-0597">Phosphoprotein</keyword>
<evidence type="ECO:0000256" key="1">
    <source>
        <dbReference type="ARBA" id="ARBA00022801"/>
    </source>
</evidence>